<feature type="domain" description="Tudor" evidence="2">
    <location>
        <begin position="1118"/>
        <end position="1176"/>
    </location>
</feature>
<evidence type="ECO:0000313" key="3">
    <source>
        <dbReference type="EMBL" id="KAF3700929.1"/>
    </source>
</evidence>
<keyword evidence="4" id="KW-1185">Reference proteome</keyword>
<feature type="domain" description="Tudor" evidence="2">
    <location>
        <begin position="288"/>
        <end position="348"/>
    </location>
</feature>
<dbReference type="Gene3D" id="2.30.30.140">
    <property type="match status" value="4"/>
</dbReference>
<feature type="compositionally biased region" description="Basic and acidic residues" evidence="1">
    <location>
        <begin position="1264"/>
        <end position="1281"/>
    </location>
</feature>
<gene>
    <name evidence="3" type="ORF">EXN66_Car016617</name>
</gene>
<name>A0A6G1QEV1_CHAAH</name>
<dbReference type="Proteomes" id="UP000503349">
    <property type="component" value="Chromosome 16"/>
</dbReference>
<sequence length="1281" mass="145057">MCSIPGPPTPGSEVSVVITRVNLNPSYGLVELWVNMNDGRRHIYEQLKEDIQIPERKFYRSEGKPGDLCLVWISDTWHRAEIVSIQCETYSVFLIDQGQTYVAKREALAWGSSDSFLLPPEIESCLLANVLSLEKKWPERATKFLESLAGKKFKGLVQHVLMPERTFLLDLPIVSKHMCKFGIAKNIPDDEFKCLVRKFLHLPERDMSNTYRIMQEQNLKVSCQLEKHGQYFYPELLTDTCETVIVTEVIHPNKFFCMLLIFTKAVNILSEQLHQYYKKDSDFGGVQPQSCGDSCAARGINGKWHRSLLKQNIVASDSAVEVFHVDEGTTEVVPVRHIRPLHGKFLRMPVVTYLCSLNGVKDKGTGWPTDQTDYLKSLLLNQTVVARFDHHSIPRDLYFVTVFTGNATCINDCFTEKTAVPQPFKAEQDSDVQNETISSSFLNSLEDEKYTYCNKVNGADKYLQDLHLQQTDQQLSNNSELAGKPNGEFLTQEHVSEPFLTKLKQENVHRGNAMSARNELMISSQSTTKVSALEFGETSEEQRQPPLDVILEDKENVLMETFIKSSHCDSEIKQLSVSSCPEGNVNVYKRPNIFQDKTEEVYASCIVEPHYFWCQYADTEDLNKLSKMAQEAGQTQHDKMFPETLNLGGPCLALYSGDNQWYRAQVVQRTGDNIHVLFVDYGNESDVDIKNVRSLPKSLLEMAPQAFLCSLNGFDESRGSWDDSVYDIFYNVLLDKALRVTVLNIEDCSEIAVPRYTVQIECENVIVNDAMQKYWKTVAKEHIIGESPQRENSQCSQTEVNPAPFDVSNEHVKNEVAQTEAFLQADQTETNMTHFSNSTGNVNTCVYRKPSISKNETIEVYASVIVEPCFFWCQYANTEDLSKVSMLAQEAGQAQQDIFPEPPGPGSPCLALFSSDNQWHRAWVTQRTGDTLHVLFVDHGNESDVNLKNVTLLPQSLLDMAPQAFLCSLNGFDESKGSWDDLVYDDFYSVLVDKPLKLTVLSMEDHSEIPLPQYAVQIECENVIINDAMQKYWKPAATKNVKTESPKRENLLQCSQNGTTLYKNPDISKGQTECVYASCIAEPSYFWCQYANTEDLTKVLTLAQEAGQAQLDIMVPETLGPGSPCLALFSNDNQWYRAQVIQRTDSALHLLFVDYGNESDVDIKNVRPLPQTLLEMAPQAFLCSLNGFDCSKGSWDDQVYDDFYNILIDKPLRVTVFNTEDNAEISVPQFAVEIECEGVVVNTLMKKYWKGQDTEQAFAEGSESVDRAETRTMEECSKPIK</sequence>
<dbReference type="InterPro" id="IPR002999">
    <property type="entry name" value="Tudor"/>
</dbReference>
<evidence type="ECO:0000313" key="4">
    <source>
        <dbReference type="Proteomes" id="UP000503349"/>
    </source>
</evidence>
<dbReference type="PROSITE" id="PS50304">
    <property type="entry name" value="TUDOR"/>
    <property type="match status" value="4"/>
</dbReference>
<organism evidence="3 4">
    <name type="scientific">Channa argus</name>
    <name type="common">Northern snakehead</name>
    <name type="synonym">Ophicephalus argus</name>
    <dbReference type="NCBI Taxonomy" id="215402"/>
    <lineage>
        <taxon>Eukaryota</taxon>
        <taxon>Metazoa</taxon>
        <taxon>Chordata</taxon>
        <taxon>Craniata</taxon>
        <taxon>Vertebrata</taxon>
        <taxon>Euteleostomi</taxon>
        <taxon>Actinopterygii</taxon>
        <taxon>Neopterygii</taxon>
        <taxon>Teleostei</taxon>
        <taxon>Neoteleostei</taxon>
        <taxon>Acanthomorphata</taxon>
        <taxon>Anabantaria</taxon>
        <taxon>Anabantiformes</taxon>
        <taxon>Channoidei</taxon>
        <taxon>Channidae</taxon>
        <taxon>Channa</taxon>
    </lineage>
</organism>
<protein>
    <submittedName>
        <fullName evidence="3">Tudor domain-containing protein 6</fullName>
    </submittedName>
</protein>
<evidence type="ECO:0000259" key="2">
    <source>
        <dbReference type="PROSITE" id="PS50304"/>
    </source>
</evidence>
<dbReference type="EMBL" id="CM015727">
    <property type="protein sequence ID" value="KAF3700929.1"/>
    <property type="molecule type" value="Genomic_DNA"/>
</dbReference>
<feature type="domain" description="Tudor" evidence="2">
    <location>
        <begin position="644"/>
        <end position="702"/>
    </location>
</feature>
<dbReference type="FunFam" id="2.30.30.140:FF:000018">
    <property type="entry name" value="Serine/threonine-protein kinase 31"/>
    <property type="match status" value="2"/>
</dbReference>
<dbReference type="Gene3D" id="2.40.50.90">
    <property type="match status" value="5"/>
</dbReference>
<dbReference type="InterPro" id="IPR050621">
    <property type="entry name" value="Tudor_domain_containing"/>
</dbReference>
<dbReference type="SUPFAM" id="SSF63748">
    <property type="entry name" value="Tudor/PWWP/MBT"/>
    <property type="match status" value="5"/>
</dbReference>
<reference evidence="4" key="2">
    <citation type="submission" date="2019-02" db="EMBL/GenBank/DDBJ databases">
        <title>Opniocepnalus argus Var Kimnra genome.</title>
        <authorList>
            <person name="Zhou C."/>
            <person name="Xiao S."/>
        </authorList>
    </citation>
    <scope>NUCLEOTIDE SEQUENCE [LARGE SCALE GENOMIC DNA]</scope>
</reference>
<proteinExistence type="predicted"/>
<dbReference type="PANTHER" id="PTHR22948:SF29">
    <property type="entry name" value="FI02030P-RELATED"/>
    <property type="match status" value="1"/>
</dbReference>
<accession>A0A6G1QEV1</accession>
<feature type="region of interest" description="Disordered" evidence="1">
    <location>
        <begin position="1260"/>
        <end position="1281"/>
    </location>
</feature>
<dbReference type="SMART" id="SM00333">
    <property type="entry name" value="TUDOR"/>
    <property type="match status" value="5"/>
</dbReference>
<dbReference type="Pfam" id="PF00567">
    <property type="entry name" value="TUDOR"/>
    <property type="match status" value="5"/>
</dbReference>
<evidence type="ECO:0000256" key="1">
    <source>
        <dbReference type="SAM" id="MobiDB-lite"/>
    </source>
</evidence>
<feature type="domain" description="Tudor" evidence="2">
    <location>
        <begin position="902"/>
        <end position="960"/>
    </location>
</feature>
<dbReference type="PANTHER" id="PTHR22948">
    <property type="entry name" value="TUDOR DOMAIN CONTAINING PROTEIN"/>
    <property type="match status" value="1"/>
</dbReference>
<reference evidence="3 4" key="1">
    <citation type="submission" date="2019-02" db="EMBL/GenBank/DDBJ databases">
        <title>Opniocepnalus argus genome.</title>
        <authorList>
            <person name="Zhou C."/>
            <person name="Xiao S."/>
        </authorList>
    </citation>
    <scope>NUCLEOTIDE SEQUENCE [LARGE SCALE GENOMIC DNA]</scope>
    <source>
        <strain evidence="3">OARG1902GOOAL</strain>
        <tissue evidence="3">Muscle</tissue>
    </source>
</reference>
<dbReference type="InterPro" id="IPR035437">
    <property type="entry name" value="SNase_OB-fold_sf"/>
</dbReference>